<accession>A0A6J6E808</accession>
<organism evidence="1">
    <name type="scientific">freshwater metagenome</name>
    <dbReference type="NCBI Taxonomy" id="449393"/>
    <lineage>
        <taxon>unclassified sequences</taxon>
        <taxon>metagenomes</taxon>
        <taxon>ecological metagenomes</taxon>
    </lineage>
</organism>
<protein>
    <submittedName>
        <fullName evidence="1">Unannotated protein</fullName>
    </submittedName>
</protein>
<evidence type="ECO:0000313" key="1">
    <source>
        <dbReference type="EMBL" id="CAB4571394.1"/>
    </source>
</evidence>
<dbReference type="AlphaFoldDB" id="A0A6J6E808"/>
<sequence>MEAALVVADMGDGDSPSRTLILGSDRAGNLLEVIVLHFDDGREMAIHAMPMRTQYRAMLPRPPEK</sequence>
<proteinExistence type="predicted"/>
<reference evidence="1" key="1">
    <citation type="submission" date="2020-05" db="EMBL/GenBank/DDBJ databases">
        <authorList>
            <person name="Chiriac C."/>
            <person name="Salcher M."/>
            <person name="Ghai R."/>
            <person name="Kavagutti S V."/>
        </authorList>
    </citation>
    <scope>NUCLEOTIDE SEQUENCE</scope>
</reference>
<name>A0A6J6E808_9ZZZZ</name>
<dbReference type="EMBL" id="CAEZSR010000098">
    <property type="protein sequence ID" value="CAB4571394.1"/>
    <property type="molecule type" value="Genomic_DNA"/>
</dbReference>
<gene>
    <name evidence="1" type="ORF">UFOPK1493_02419</name>
</gene>